<dbReference type="Proteomes" id="UP001497644">
    <property type="component" value="Chromosome 7"/>
</dbReference>
<keyword evidence="5" id="KW-0862">Zinc</keyword>
<sequence length="339" mass="38756">MQSNNQASSSGGPVILDSNCMKKIDLLVPEEEWFTKTLQHGLESHFKEVTVEWVDCPSLLREPFNLATPGLRGNEAIIDTGKLTYLQMSPYMSVVPVYNFQDLIKRLDRSRNNALIIGEGNVYTVRSDLRVELNELIMNASFSPAADGIMNVRNKSRKIFFDEARNYQTQTITDSNPEFNILGNFFISEGKPGKVLKVHVKKRMGCDFYRAIELAISQDFPYQVSQPQYIGLGGLFVAYNGNCNNLPYFYNTSIRYTSMKRDWKKYHDVNKPLIAMGTIINEMCFRLSKNKKRIGQNIPSSFDIPDSHNTVEYLGYFYPAKELYHADSSFCRQTATFIS</sequence>
<evidence type="ECO:0000313" key="8">
    <source>
        <dbReference type="EMBL" id="CAL1686617.1"/>
    </source>
</evidence>
<evidence type="ECO:0000256" key="5">
    <source>
        <dbReference type="ARBA" id="ARBA00022833"/>
    </source>
</evidence>
<dbReference type="SUPFAM" id="SSF117856">
    <property type="entry name" value="AF0104/ALDC/Ptd012-like"/>
    <property type="match status" value="1"/>
</dbReference>
<evidence type="ECO:0000256" key="6">
    <source>
        <dbReference type="ARBA" id="ARBA00023242"/>
    </source>
</evidence>
<dbReference type="GO" id="GO:0016788">
    <property type="term" value="F:hydrolase activity, acting on ester bonds"/>
    <property type="evidence" value="ECO:0007669"/>
    <property type="project" value="TreeGrafter"/>
</dbReference>
<dbReference type="PANTHER" id="PTHR13204:SF1">
    <property type="entry name" value="ESTER HYDROLASE C11ORF54"/>
    <property type="match status" value="1"/>
</dbReference>
<proteinExistence type="predicted"/>
<evidence type="ECO:0000256" key="3">
    <source>
        <dbReference type="ARBA" id="ARBA00022723"/>
    </source>
</evidence>
<organism evidence="8 9">
    <name type="scientific">Lasius platythorax</name>
    <dbReference type="NCBI Taxonomy" id="488582"/>
    <lineage>
        <taxon>Eukaryota</taxon>
        <taxon>Metazoa</taxon>
        <taxon>Ecdysozoa</taxon>
        <taxon>Arthropoda</taxon>
        <taxon>Hexapoda</taxon>
        <taxon>Insecta</taxon>
        <taxon>Pterygota</taxon>
        <taxon>Neoptera</taxon>
        <taxon>Endopterygota</taxon>
        <taxon>Hymenoptera</taxon>
        <taxon>Apocrita</taxon>
        <taxon>Aculeata</taxon>
        <taxon>Formicoidea</taxon>
        <taxon>Formicidae</taxon>
        <taxon>Formicinae</taxon>
        <taxon>Lasius</taxon>
        <taxon>Lasius</taxon>
    </lineage>
</organism>
<name>A0AAV2P2V3_9HYME</name>
<dbReference type="AlphaFoldDB" id="A0AAV2P2V3"/>
<evidence type="ECO:0000256" key="2">
    <source>
        <dbReference type="ARBA" id="ARBA00011245"/>
    </source>
</evidence>
<evidence type="ECO:0000256" key="4">
    <source>
        <dbReference type="ARBA" id="ARBA00022801"/>
    </source>
</evidence>
<dbReference type="GO" id="GO:0008270">
    <property type="term" value="F:zinc ion binding"/>
    <property type="evidence" value="ECO:0007669"/>
    <property type="project" value="TreeGrafter"/>
</dbReference>
<keyword evidence="4" id="KW-0378">Hydrolase</keyword>
<gene>
    <name evidence="8" type="ORF">LPLAT_LOCUS11973</name>
</gene>
<accession>A0AAV2P2V3</accession>
<dbReference type="EMBL" id="OZ034830">
    <property type="protein sequence ID" value="CAL1686617.1"/>
    <property type="molecule type" value="Genomic_DNA"/>
</dbReference>
<dbReference type="PANTHER" id="PTHR13204">
    <property type="entry name" value="PTD012 PROTEIN"/>
    <property type="match status" value="1"/>
</dbReference>
<evidence type="ECO:0000313" key="9">
    <source>
        <dbReference type="Proteomes" id="UP001497644"/>
    </source>
</evidence>
<comment type="subunit">
    <text evidence="2">Monomer.</text>
</comment>
<dbReference type="GO" id="GO:0005634">
    <property type="term" value="C:nucleus"/>
    <property type="evidence" value="ECO:0007669"/>
    <property type="project" value="UniProtKB-SubCell"/>
</dbReference>
<comment type="subcellular location">
    <subcellularLocation>
        <location evidence="1">Nucleus</location>
    </subcellularLocation>
</comment>
<feature type="domain" description="DUF1907" evidence="7">
    <location>
        <begin position="37"/>
        <end position="326"/>
    </location>
</feature>
<dbReference type="SMART" id="SM01168">
    <property type="entry name" value="DUF1907"/>
    <property type="match status" value="1"/>
</dbReference>
<evidence type="ECO:0000256" key="1">
    <source>
        <dbReference type="ARBA" id="ARBA00004123"/>
    </source>
</evidence>
<evidence type="ECO:0000259" key="7">
    <source>
        <dbReference type="SMART" id="SM01168"/>
    </source>
</evidence>
<reference evidence="8" key="1">
    <citation type="submission" date="2024-04" db="EMBL/GenBank/DDBJ databases">
        <authorList>
            <consortium name="Molecular Ecology Group"/>
        </authorList>
    </citation>
    <scope>NUCLEOTIDE SEQUENCE</scope>
</reference>
<protein>
    <recommendedName>
        <fullName evidence="7">DUF1907 domain-containing protein</fullName>
    </recommendedName>
</protein>
<keyword evidence="6" id="KW-0539">Nucleus</keyword>
<keyword evidence="9" id="KW-1185">Reference proteome</keyword>
<dbReference type="InterPro" id="IPR015021">
    <property type="entry name" value="C11orf54_DUF1907"/>
</dbReference>
<dbReference type="Pfam" id="PF08925">
    <property type="entry name" value="DUF1907"/>
    <property type="match status" value="1"/>
</dbReference>
<keyword evidence="3" id="KW-0479">Metal-binding</keyword>